<dbReference type="EMBL" id="SDHX01000002">
    <property type="protein sequence ID" value="RXK53829.1"/>
    <property type="molecule type" value="Genomic_DNA"/>
</dbReference>
<keyword evidence="3" id="KW-1185">Reference proteome</keyword>
<dbReference type="OrthoDB" id="278499at2"/>
<organism evidence="2 3">
    <name type="scientific">Oleiharenicola lentus</name>
    <dbReference type="NCBI Taxonomy" id="2508720"/>
    <lineage>
        <taxon>Bacteria</taxon>
        <taxon>Pseudomonadati</taxon>
        <taxon>Verrucomicrobiota</taxon>
        <taxon>Opitutia</taxon>
        <taxon>Opitutales</taxon>
        <taxon>Opitutaceae</taxon>
        <taxon>Oleiharenicola</taxon>
    </lineage>
</organism>
<feature type="signal peptide" evidence="1">
    <location>
        <begin position="1"/>
        <end position="30"/>
    </location>
</feature>
<gene>
    <name evidence="2" type="ORF">ESB00_19295</name>
</gene>
<accession>A0A4Q1C673</accession>
<dbReference type="AlphaFoldDB" id="A0A4Q1C673"/>
<evidence type="ECO:0000256" key="1">
    <source>
        <dbReference type="SAM" id="SignalP"/>
    </source>
</evidence>
<sequence>MKTTVAPFRVPPWNTFWLVLVPFLPTAVAAADRTTGPASADASATHVLFMGVELAAEKGRAYHPVVGVTAASVVIAPEGKPVRLPLAQTANLRVTETLRLADAKVGLDHFKFERAYSADADPSAQLARTAALAASQTAFVDLANADLRRANLQVAGASGAVAGASNPEDMADARRALNSAQSVQASAEANLNQALATPNSQVYDVGAQSARLSGEENYDAIRVSFAVTAESDLAQPYCGIIARLRDPGTRSDRVRPWVYLHPLSPMLAGETRRVTVFQSGFPPGYTLEGCDVHVYDGAKELATPLSPRRVPLSDEEAREYRVIEYIAANRGRTLPAALITTALRLDAWASLHPAQLKETCHVRVAKDGRVTGTFRDADGKKPLADAALAAVLKTLRYNPALVAGQPVESIVPVVLGGLAVR</sequence>
<name>A0A4Q1C673_9BACT</name>
<proteinExistence type="predicted"/>
<evidence type="ECO:0000313" key="3">
    <source>
        <dbReference type="Proteomes" id="UP000290218"/>
    </source>
</evidence>
<feature type="chain" id="PRO_5020225432" evidence="1">
    <location>
        <begin position="31"/>
        <end position="421"/>
    </location>
</feature>
<reference evidence="2 3" key="1">
    <citation type="submission" date="2019-01" db="EMBL/GenBank/DDBJ databases">
        <title>Lacunisphaera sp. strain TWA-58.</title>
        <authorList>
            <person name="Chen W.-M."/>
        </authorList>
    </citation>
    <scope>NUCLEOTIDE SEQUENCE [LARGE SCALE GENOMIC DNA]</scope>
    <source>
        <strain evidence="2 3">TWA-58</strain>
    </source>
</reference>
<protein>
    <submittedName>
        <fullName evidence="2">Uncharacterized protein</fullName>
    </submittedName>
</protein>
<dbReference type="Proteomes" id="UP000290218">
    <property type="component" value="Unassembled WGS sequence"/>
</dbReference>
<keyword evidence="1" id="KW-0732">Signal</keyword>
<evidence type="ECO:0000313" key="2">
    <source>
        <dbReference type="EMBL" id="RXK53829.1"/>
    </source>
</evidence>
<comment type="caution">
    <text evidence="2">The sequence shown here is derived from an EMBL/GenBank/DDBJ whole genome shotgun (WGS) entry which is preliminary data.</text>
</comment>
<dbReference type="RefSeq" id="WP_129049861.1">
    <property type="nucleotide sequence ID" value="NZ_SDHX01000002.1"/>
</dbReference>